<comment type="subunit">
    <text evidence="3">Homodimer.</text>
</comment>
<feature type="compositionally biased region" description="Basic and acidic residues" evidence="7">
    <location>
        <begin position="206"/>
        <end position="217"/>
    </location>
</feature>
<dbReference type="Gene3D" id="3.90.20.20">
    <property type="match status" value="1"/>
</dbReference>
<dbReference type="SUPFAM" id="SSF51064">
    <property type="entry name" value="Head domain of nucleotide exchange factor GrpE"/>
    <property type="match status" value="1"/>
</dbReference>
<reference evidence="8" key="1">
    <citation type="submission" date="2018-06" db="EMBL/GenBank/DDBJ databases">
        <authorList>
            <person name="Zhirakovskaya E."/>
        </authorList>
    </citation>
    <scope>NUCLEOTIDE SEQUENCE</scope>
</reference>
<evidence type="ECO:0000256" key="1">
    <source>
        <dbReference type="ARBA" id="ARBA00004496"/>
    </source>
</evidence>
<evidence type="ECO:0000256" key="2">
    <source>
        <dbReference type="ARBA" id="ARBA00009054"/>
    </source>
</evidence>
<dbReference type="EMBL" id="UOGG01000049">
    <property type="protein sequence ID" value="VAX28056.1"/>
    <property type="molecule type" value="Genomic_DNA"/>
</dbReference>
<dbReference type="HAMAP" id="MF_01151">
    <property type="entry name" value="GrpE"/>
    <property type="match status" value="1"/>
</dbReference>
<dbReference type="Pfam" id="PF01025">
    <property type="entry name" value="GrpE"/>
    <property type="match status" value="1"/>
</dbReference>
<dbReference type="Gene3D" id="2.30.22.10">
    <property type="entry name" value="Head domain of nucleotide exchange factor GrpE"/>
    <property type="match status" value="1"/>
</dbReference>
<gene>
    <name evidence="8" type="ORF">MNBD_NITROSPINAE05-915</name>
</gene>
<dbReference type="PANTHER" id="PTHR21237">
    <property type="entry name" value="GRPE PROTEIN"/>
    <property type="match status" value="1"/>
</dbReference>
<dbReference type="GO" id="GO:0005737">
    <property type="term" value="C:cytoplasm"/>
    <property type="evidence" value="ECO:0007669"/>
    <property type="project" value="UniProtKB-SubCell"/>
</dbReference>
<evidence type="ECO:0000256" key="7">
    <source>
        <dbReference type="SAM" id="MobiDB-lite"/>
    </source>
</evidence>
<dbReference type="GO" id="GO:0051087">
    <property type="term" value="F:protein-folding chaperone binding"/>
    <property type="evidence" value="ECO:0007669"/>
    <property type="project" value="InterPro"/>
</dbReference>
<dbReference type="NCBIfam" id="NF010738">
    <property type="entry name" value="PRK14140.1"/>
    <property type="match status" value="1"/>
</dbReference>
<evidence type="ECO:0000313" key="8">
    <source>
        <dbReference type="EMBL" id="VAX28056.1"/>
    </source>
</evidence>
<dbReference type="GO" id="GO:0042803">
    <property type="term" value="F:protein homodimerization activity"/>
    <property type="evidence" value="ECO:0007669"/>
    <property type="project" value="InterPro"/>
</dbReference>
<accession>A0A3B1CC70</accession>
<dbReference type="GO" id="GO:0051082">
    <property type="term" value="F:unfolded protein binding"/>
    <property type="evidence" value="ECO:0007669"/>
    <property type="project" value="TreeGrafter"/>
</dbReference>
<evidence type="ECO:0000256" key="5">
    <source>
        <dbReference type="ARBA" id="ARBA00023016"/>
    </source>
</evidence>
<sequence>MGKNDTTEQEQDSFANANGEDIVDISGDSASLNAEDETSEPVAEESEKDPMELLQDELKTKDDEIIELKHEFLLHKAETENFKKRLRKEKEDFSQYANEKILKELIEINDNLERAFSATNPTVASMKEGVEMILKQFHSLMEKQNVEIIEALGKKFDPAIHEVLSQMESDEHEENTVTQEFSKGYQLNGRILRPSKVVIAKAPTKQKPEDSDEDKSSQGEPPSSE</sequence>
<dbReference type="InterPro" id="IPR013805">
    <property type="entry name" value="GrpE_CC"/>
</dbReference>
<keyword evidence="5 8" id="KW-0346">Stress response</keyword>
<dbReference type="AlphaFoldDB" id="A0A3B1CC70"/>
<dbReference type="SUPFAM" id="SSF58014">
    <property type="entry name" value="Coiled-coil domain of nucleotide exchange factor GrpE"/>
    <property type="match status" value="1"/>
</dbReference>
<feature type="region of interest" description="Disordered" evidence="7">
    <location>
        <begin position="1"/>
        <end position="51"/>
    </location>
</feature>
<evidence type="ECO:0000256" key="6">
    <source>
        <dbReference type="ARBA" id="ARBA00023186"/>
    </source>
</evidence>
<dbReference type="GO" id="GO:0006457">
    <property type="term" value="P:protein folding"/>
    <property type="evidence" value="ECO:0007669"/>
    <property type="project" value="InterPro"/>
</dbReference>
<name>A0A3B1CC70_9ZZZZ</name>
<dbReference type="InterPro" id="IPR009012">
    <property type="entry name" value="GrpE_head"/>
</dbReference>
<evidence type="ECO:0000256" key="3">
    <source>
        <dbReference type="ARBA" id="ARBA00011738"/>
    </source>
</evidence>
<dbReference type="InterPro" id="IPR000740">
    <property type="entry name" value="GrpE"/>
</dbReference>
<evidence type="ECO:0000256" key="4">
    <source>
        <dbReference type="ARBA" id="ARBA00022490"/>
    </source>
</evidence>
<dbReference type="PANTHER" id="PTHR21237:SF23">
    <property type="entry name" value="GRPE PROTEIN HOMOLOG, MITOCHONDRIAL"/>
    <property type="match status" value="1"/>
</dbReference>
<dbReference type="PROSITE" id="PS01071">
    <property type="entry name" value="GRPE"/>
    <property type="match status" value="1"/>
</dbReference>
<feature type="compositionally biased region" description="Acidic residues" evidence="7">
    <location>
        <begin position="34"/>
        <end position="47"/>
    </location>
</feature>
<keyword evidence="4" id="KW-0963">Cytoplasm</keyword>
<dbReference type="PRINTS" id="PR00773">
    <property type="entry name" value="GRPEPROTEIN"/>
</dbReference>
<proteinExistence type="inferred from homology"/>
<comment type="similarity">
    <text evidence="2">Belongs to the GrpE family.</text>
</comment>
<protein>
    <submittedName>
        <fullName evidence="8">Heat shock protein GrpE</fullName>
    </submittedName>
</protein>
<organism evidence="8">
    <name type="scientific">hydrothermal vent metagenome</name>
    <dbReference type="NCBI Taxonomy" id="652676"/>
    <lineage>
        <taxon>unclassified sequences</taxon>
        <taxon>metagenomes</taxon>
        <taxon>ecological metagenomes</taxon>
    </lineage>
</organism>
<dbReference type="FunFam" id="2.30.22.10:FF:000001">
    <property type="entry name" value="Protein GrpE"/>
    <property type="match status" value="1"/>
</dbReference>
<dbReference type="CDD" id="cd00446">
    <property type="entry name" value="GrpE"/>
    <property type="match status" value="1"/>
</dbReference>
<dbReference type="GO" id="GO:0000774">
    <property type="term" value="F:adenyl-nucleotide exchange factor activity"/>
    <property type="evidence" value="ECO:0007669"/>
    <property type="project" value="InterPro"/>
</dbReference>
<keyword evidence="6" id="KW-0143">Chaperone</keyword>
<feature type="region of interest" description="Disordered" evidence="7">
    <location>
        <begin position="196"/>
        <end position="225"/>
    </location>
</feature>
<comment type="subcellular location">
    <subcellularLocation>
        <location evidence="1">Cytoplasm</location>
    </subcellularLocation>
</comment>